<name>A0A402AZE3_9CHLR</name>
<keyword evidence="1" id="KW-0812">Transmembrane</keyword>
<dbReference type="OrthoDB" id="5196567at2"/>
<gene>
    <name evidence="2" type="ORF">KDK_82760</name>
</gene>
<dbReference type="RefSeq" id="WP_126557672.1">
    <property type="nucleotide sequence ID" value="NZ_BIFS01000002.1"/>
</dbReference>
<sequence>MNIGRQILRLYPRPWRDRYEDEMLAMLEQCSPSLKDEVNLLLGVCDAHLHPHWGLTGKPPYEKVSLMRQTLLYSLLTIFAAYVGFIIAGLTFQKISEYRVFMLASQTDTTIGLSFTLVLIGSVVALLGILVGGLPIVATVIKHAFTQRRPDQLFLLATPILAFAAFLGILFLLEKLPFTTLTVILSRSAFAAVFLMAATISTGALCRAVARCEIAQKHLRFALHAATLATVAMILMLMATISWGLGLWSKIPQFFMRNDGIFGSSTSLTWIGIVAAMTITTMLALIALMRGLSTRSILSTAIE</sequence>
<proteinExistence type="predicted"/>
<evidence type="ECO:0000256" key="1">
    <source>
        <dbReference type="SAM" id="Phobius"/>
    </source>
</evidence>
<evidence type="ECO:0000313" key="3">
    <source>
        <dbReference type="Proteomes" id="UP000287188"/>
    </source>
</evidence>
<feature type="transmembrane region" description="Helical" evidence="1">
    <location>
        <begin position="112"/>
        <end position="141"/>
    </location>
</feature>
<feature type="transmembrane region" description="Helical" evidence="1">
    <location>
        <begin position="221"/>
        <end position="248"/>
    </location>
</feature>
<evidence type="ECO:0000313" key="2">
    <source>
        <dbReference type="EMBL" id="GCE24476.1"/>
    </source>
</evidence>
<feature type="transmembrane region" description="Helical" evidence="1">
    <location>
        <begin position="268"/>
        <end position="289"/>
    </location>
</feature>
<comment type="caution">
    <text evidence="2">The sequence shown here is derived from an EMBL/GenBank/DDBJ whole genome shotgun (WGS) entry which is preliminary data.</text>
</comment>
<organism evidence="2 3">
    <name type="scientific">Dictyobacter kobayashii</name>
    <dbReference type="NCBI Taxonomy" id="2014872"/>
    <lineage>
        <taxon>Bacteria</taxon>
        <taxon>Bacillati</taxon>
        <taxon>Chloroflexota</taxon>
        <taxon>Ktedonobacteria</taxon>
        <taxon>Ktedonobacterales</taxon>
        <taxon>Dictyobacteraceae</taxon>
        <taxon>Dictyobacter</taxon>
    </lineage>
</organism>
<feature type="transmembrane region" description="Helical" evidence="1">
    <location>
        <begin position="185"/>
        <end position="209"/>
    </location>
</feature>
<reference evidence="3" key="1">
    <citation type="submission" date="2018-12" db="EMBL/GenBank/DDBJ databases">
        <title>Tengunoibacter tsumagoiensis gen. nov., sp. nov., Dictyobacter kobayashii sp. nov., D. alpinus sp. nov., and D. joshuensis sp. nov. and description of Dictyobacteraceae fam. nov. within the order Ktedonobacterales isolated from Tengu-no-mugimeshi.</title>
        <authorList>
            <person name="Wang C.M."/>
            <person name="Zheng Y."/>
            <person name="Sakai Y."/>
            <person name="Toyoda A."/>
            <person name="Minakuchi Y."/>
            <person name="Abe K."/>
            <person name="Yokota A."/>
            <person name="Yabe S."/>
        </authorList>
    </citation>
    <scope>NUCLEOTIDE SEQUENCE [LARGE SCALE GENOMIC DNA]</scope>
    <source>
        <strain evidence="3">Uno11</strain>
    </source>
</reference>
<protein>
    <submittedName>
        <fullName evidence="2">Uncharacterized protein</fullName>
    </submittedName>
</protein>
<dbReference type="Proteomes" id="UP000287188">
    <property type="component" value="Unassembled WGS sequence"/>
</dbReference>
<feature type="transmembrane region" description="Helical" evidence="1">
    <location>
        <begin position="71"/>
        <end position="92"/>
    </location>
</feature>
<accession>A0A402AZE3</accession>
<keyword evidence="3" id="KW-1185">Reference proteome</keyword>
<dbReference type="AlphaFoldDB" id="A0A402AZE3"/>
<keyword evidence="1" id="KW-0472">Membrane</keyword>
<feature type="transmembrane region" description="Helical" evidence="1">
    <location>
        <begin position="153"/>
        <end position="173"/>
    </location>
</feature>
<keyword evidence="1" id="KW-1133">Transmembrane helix</keyword>
<dbReference type="EMBL" id="BIFS01000002">
    <property type="protein sequence ID" value="GCE24476.1"/>
    <property type="molecule type" value="Genomic_DNA"/>
</dbReference>